<organism evidence="1 2">
    <name type="scientific">Phocaeicola sartorii</name>
    <dbReference type="NCBI Taxonomy" id="671267"/>
    <lineage>
        <taxon>Bacteria</taxon>
        <taxon>Pseudomonadati</taxon>
        <taxon>Bacteroidota</taxon>
        <taxon>Bacteroidia</taxon>
        <taxon>Bacteroidales</taxon>
        <taxon>Bacteroidaceae</taxon>
        <taxon>Phocaeicola</taxon>
    </lineage>
</organism>
<gene>
    <name evidence="1" type="ORF">C802_00840</name>
</gene>
<proteinExistence type="predicted"/>
<comment type="caution">
    <text evidence="1">The sequence shown here is derived from an EMBL/GenBank/DDBJ whole genome shotgun (WGS) entry which is preliminary data.</text>
</comment>
<protein>
    <submittedName>
        <fullName evidence="1">Uncharacterized protein</fullName>
    </submittedName>
</protein>
<dbReference type="EMBL" id="ASSP01000006">
    <property type="protein sequence ID" value="EOS14825.1"/>
    <property type="molecule type" value="Genomic_DNA"/>
</dbReference>
<reference evidence="1 2" key="1">
    <citation type="submission" date="2013-04" db="EMBL/GenBank/DDBJ databases">
        <title>The Genome Sequence of Bacteroides massiliensis dnLKV3.</title>
        <authorList>
            <consortium name="The Broad Institute Genomics Platform"/>
            <consortium name="The Broad Institute Genome Sequencing Center for Infectious Disease"/>
            <person name="Earl A."/>
            <person name="Xavier R."/>
            <person name="Kuhn K."/>
            <person name="Stappenbeck T."/>
            <person name="Walker B."/>
            <person name="Young S."/>
            <person name="Zeng Q."/>
            <person name="Gargeya S."/>
            <person name="Fitzgerald M."/>
            <person name="Haas B."/>
            <person name="Abouelleil A."/>
            <person name="Allen A.W."/>
            <person name="Alvarado L."/>
            <person name="Arachchi H.M."/>
            <person name="Berlin A.M."/>
            <person name="Chapman S.B."/>
            <person name="Gainer-Dewar J."/>
            <person name="Goldberg J."/>
            <person name="Griggs A."/>
            <person name="Gujja S."/>
            <person name="Hansen M."/>
            <person name="Howarth C."/>
            <person name="Imamovic A."/>
            <person name="Ireland A."/>
            <person name="Larimer J."/>
            <person name="McCowan C."/>
            <person name="Murphy C."/>
            <person name="Pearson M."/>
            <person name="Poon T.W."/>
            <person name="Priest M."/>
            <person name="Roberts A."/>
            <person name="Saif S."/>
            <person name="Shea T."/>
            <person name="Sisk P."/>
            <person name="Sykes S."/>
            <person name="Wortman J."/>
            <person name="Nusbaum C."/>
            <person name="Birren B."/>
        </authorList>
    </citation>
    <scope>NUCLEOTIDE SEQUENCE [LARGE SCALE GENOMIC DNA]</scope>
    <source>
        <strain evidence="2">dnLKV3</strain>
    </source>
</reference>
<evidence type="ECO:0000313" key="2">
    <source>
        <dbReference type="Proteomes" id="UP000014200"/>
    </source>
</evidence>
<dbReference type="HOGENOM" id="CLU_2912855_0_0_10"/>
<keyword evidence="2" id="KW-1185">Reference proteome</keyword>
<accession>R9IBE8</accession>
<evidence type="ECO:0000313" key="1">
    <source>
        <dbReference type="EMBL" id="EOS14825.1"/>
    </source>
</evidence>
<dbReference type="Proteomes" id="UP000014200">
    <property type="component" value="Unassembled WGS sequence"/>
</dbReference>
<name>R9IBE8_9BACT</name>
<dbReference type="AlphaFoldDB" id="R9IBE8"/>
<sequence length="61" mass="6771">MLPQSKTVFGQYNSFAGIDKTNCKRLSLCPPPLIIAGHDIKKATAFIAMAFIYDDIQIIQL</sequence>